<sequence>MLRFGPGLRAALVAWALALWAGLAAAAGPLFLWELKDAGGALRGWLYGTIHVCDASCFPLPAPVREALAAADGLALELDPADPSLGPALARAGMLPPERRVDELLPPALRPRLAAALAAVGVADASAQRLQPWLLGTLMTLQAARLAGFHTEQGVDLWLATEARARGLPLVALETVERQIAALSAGGDAAQLASLIEVIELIEQQSGRPYFAAMLAAWRRGDPAALDHLLRDEMASPGMAPLLTDLLDQRNAEMLEAITARLQPGQRPFIAVGAGHLGGPAGLLDLLAQRGWRPVQVVEVDE</sequence>
<dbReference type="RefSeq" id="WP_170182945.1">
    <property type="nucleotide sequence ID" value="NZ_BJNV01000034.1"/>
</dbReference>
<dbReference type="CDD" id="cd14789">
    <property type="entry name" value="Tiki"/>
    <property type="match status" value="1"/>
</dbReference>
<dbReference type="PANTHER" id="PTHR40590">
    <property type="entry name" value="CYTOPLASMIC PROTEIN-RELATED"/>
    <property type="match status" value="1"/>
</dbReference>
<name>A0A4Y4CSX5_ZOORA</name>
<proteinExistence type="predicted"/>
<dbReference type="Pfam" id="PF01963">
    <property type="entry name" value="TraB_PrgY_gumN"/>
    <property type="match status" value="1"/>
</dbReference>
<evidence type="ECO:0000313" key="1">
    <source>
        <dbReference type="EMBL" id="GEC96055.1"/>
    </source>
</evidence>
<dbReference type="InterPro" id="IPR047111">
    <property type="entry name" value="YbaP-like"/>
</dbReference>
<reference evidence="1 2" key="1">
    <citation type="submission" date="2019-06" db="EMBL/GenBank/DDBJ databases">
        <title>Whole genome shotgun sequence of Zoogloea ramigera NBRC 15342.</title>
        <authorList>
            <person name="Hosoyama A."/>
            <person name="Uohara A."/>
            <person name="Ohji S."/>
            <person name="Ichikawa N."/>
        </authorList>
    </citation>
    <scope>NUCLEOTIDE SEQUENCE [LARGE SCALE GENOMIC DNA]</scope>
    <source>
        <strain evidence="1 2">NBRC 15342</strain>
    </source>
</reference>
<dbReference type="EMBL" id="BJNV01000034">
    <property type="protein sequence ID" value="GEC96055.1"/>
    <property type="molecule type" value="Genomic_DNA"/>
</dbReference>
<gene>
    <name evidence="1" type="ORF">ZRA01_21280</name>
</gene>
<dbReference type="AlphaFoldDB" id="A0A4Y4CSX5"/>
<organism evidence="1 2">
    <name type="scientific">Zoogloea ramigera</name>
    <dbReference type="NCBI Taxonomy" id="350"/>
    <lineage>
        <taxon>Bacteria</taxon>
        <taxon>Pseudomonadati</taxon>
        <taxon>Pseudomonadota</taxon>
        <taxon>Betaproteobacteria</taxon>
        <taxon>Rhodocyclales</taxon>
        <taxon>Zoogloeaceae</taxon>
        <taxon>Zoogloea</taxon>
    </lineage>
</organism>
<dbReference type="InterPro" id="IPR002816">
    <property type="entry name" value="TraB/PrgY/GumN_fam"/>
</dbReference>
<comment type="caution">
    <text evidence="1">The sequence shown here is derived from an EMBL/GenBank/DDBJ whole genome shotgun (WGS) entry which is preliminary data.</text>
</comment>
<evidence type="ECO:0000313" key="2">
    <source>
        <dbReference type="Proteomes" id="UP000318422"/>
    </source>
</evidence>
<keyword evidence="2" id="KW-1185">Reference proteome</keyword>
<protein>
    <submittedName>
        <fullName evidence="1">TraB/GumN family protein</fullName>
    </submittedName>
</protein>
<dbReference type="Proteomes" id="UP000318422">
    <property type="component" value="Unassembled WGS sequence"/>
</dbReference>
<dbReference type="PANTHER" id="PTHR40590:SF1">
    <property type="entry name" value="CYTOPLASMIC PROTEIN"/>
    <property type="match status" value="1"/>
</dbReference>
<accession>A0A4Y4CSX5</accession>